<dbReference type="InterPro" id="IPR023214">
    <property type="entry name" value="HAD_sf"/>
</dbReference>
<dbReference type="Gene3D" id="1.10.150.720">
    <property type="entry name" value="Haloacid dehalogenase-like hydrolase"/>
    <property type="match status" value="1"/>
</dbReference>
<dbReference type="PANTHER" id="PTHR46191">
    <property type="match status" value="1"/>
</dbReference>
<dbReference type="SUPFAM" id="SSF56784">
    <property type="entry name" value="HAD-like"/>
    <property type="match status" value="1"/>
</dbReference>
<dbReference type="AlphaFoldDB" id="A0A8H8UXP5"/>
<proteinExistence type="predicted"/>
<dbReference type="InterPro" id="IPR051828">
    <property type="entry name" value="HAD-like_hydrolase_domain"/>
</dbReference>
<evidence type="ECO:0000313" key="3">
    <source>
        <dbReference type="Proteomes" id="UP000614610"/>
    </source>
</evidence>
<dbReference type="Proteomes" id="UP000614610">
    <property type="component" value="Unassembled WGS sequence"/>
</dbReference>
<dbReference type="InterPro" id="IPR036412">
    <property type="entry name" value="HAD-like_sf"/>
</dbReference>
<dbReference type="EMBL" id="WIWT01000101">
    <property type="protein sequence ID" value="KAF3201048.1"/>
    <property type="molecule type" value="Genomic_DNA"/>
</dbReference>
<dbReference type="Gene3D" id="3.40.50.1000">
    <property type="entry name" value="HAD superfamily/HAD-like"/>
    <property type="match status" value="1"/>
</dbReference>
<evidence type="ECO:0000256" key="1">
    <source>
        <dbReference type="SAM" id="MobiDB-lite"/>
    </source>
</evidence>
<dbReference type="PANTHER" id="PTHR46191:SF2">
    <property type="entry name" value="HALOACID DEHALOGENASE-LIKE HYDROLASE DOMAIN-CONTAINING PROTEIN 3"/>
    <property type="match status" value="1"/>
</dbReference>
<sequence>MLPFQRTLLTRALSSSSSCARRRLAVHKHKPLLIRRIHISNPLFTKGDQGGSGSDDYDNVLRNIILQTSLGDNLRRFPEVSKGEEGGGGGKEPVKKEGEEEGGEEGDKEPTNLLITLDALGTLYEIKNGDLGKQYALVAEECGLKGLDPGDVARSFKEVSIRGWFPHFRSGEDDDNTAFKELSKSHPNYGYHTEGMTPRIWWDEVTKRTFTPLLPTSTVTKYPTNLAEALWTHFCTDKGYSIFGGTIPFLWNIKDLKTVATRTREGQADWKYRTITIGVISNSDARVAGVLSSMGIAITHRAMSQDGELKKRKAKNSLRRQGSKLVKSLRKAGVLSSEAKGLIFEALDVKNEIIGGDQVVDFLVTSCEVGAEKPQKEIFETARKAARNLVIEKFGIDEARKGWDWYHVGDNKGEDVAGAYEAGGVGILFDRNKEIGETETIVEGSEEGIGYKAMVIGDLREVAEFTEGLSILYKAGGEKVPYPRRLQQPR</sequence>
<dbReference type="GO" id="GO:0005634">
    <property type="term" value="C:nucleus"/>
    <property type="evidence" value="ECO:0007669"/>
    <property type="project" value="TreeGrafter"/>
</dbReference>
<dbReference type="OrthoDB" id="444127at2759"/>
<protein>
    <submittedName>
        <fullName evidence="2">Uncharacterized protein</fullName>
    </submittedName>
</protein>
<name>A0A8H8UXP5_ORBOL</name>
<gene>
    <name evidence="2" type="ORF">TWF679_000535</name>
</gene>
<evidence type="ECO:0000313" key="2">
    <source>
        <dbReference type="EMBL" id="KAF3201048.1"/>
    </source>
</evidence>
<feature type="region of interest" description="Disordered" evidence="1">
    <location>
        <begin position="76"/>
        <end position="110"/>
    </location>
</feature>
<dbReference type="InterPro" id="IPR044924">
    <property type="entry name" value="HAD-SF_hydro_IA_REG-2-like_cap"/>
</dbReference>
<feature type="compositionally biased region" description="Basic and acidic residues" evidence="1">
    <location>
        <begin position="76"/>
        <end position="85"/>
    </location>
</feature>
<organism evidence="2 3">
    <name type="scientific">Orbilia oligospora</name>
    <name type="common">Nematode-trapping fungus</name>
    <name type="synonym">Arthrobotrys oligospora</name>
    <dbReference type="NCBI Taxonomy" id="2813651"/>
    <lineage>
        <taxon>Eukaryota</taxon>
        <taxon>Fungi</taxon>
        <taxon>Dikarya</taxon>
        <taxon>Ascomycota</taxon>
        <taxon>Pezizomycotina</taxon>
        <taxon>Orbiliomycetes</taxon>
        <taxon>Orbiliales</taxon>
        <taxon>Orbiliaceae</taxon>
        <taxon>Orbilia</taxon>
    </lineage>
</organism>
<accession>A0A8H8UXP5</accession>
<reference evidence="2" key="1">
    <citation type="submission" date="2019-06" db="EMBL/GenBank/DDBJ databases">
        <authorList>
            <person name="Palmer J.M."/>
        </authorList>
    </citation>
    <scope>NUCLEOTIDE SEQUENCE</scope>
    <source>
        <strain evidence="2">TWF679</strain>
    </source>
</reference>
<comment type="caution">
    <text evidence="2">The sequence shown here is derived from an EMBL/GenBank/DDBJ whole genome shotgun (WGS) entry which is preliminary data.</text>
</comment>